<evidence type="ECO:0000313" key="8">
    <source>
        <dbReference type="Proteomes" id="UP000694546"/>
    </source>
</evidence>
<comment type="similarity">
    <text evidence="1">Belongs to the SKA1 family.</text>
</comment>
<reference evidence="7" key="1">
    <citation type="submission" date="2025-08" db="UniProtKB">
        <authorList>
            <consortium name="Ensembl"/>
        </authorList>
    </citation>
    <scope>IDENTIFICATION</scope>
</reference>
<evidence type="ECO:0000256" key="3">
    <source>
        <dbReference type="ARBA" id="ARBA00047182"/>
    </source>
</evidence>
<dbReference type="Pfam" id="PF07160">
    <property type="entry name" value="SKA1"/>
    <property type="match status" value="1"/>
</dbReference>
<dbReference type="GO" id="GO:0072686">
    <property type="term" value="C:mitotic spindle"/>
    <property type="evidence" value="ECO:0007669"/>
    <property type="project" value="TreeGrafter"/>
</dbReference>
<dbReference type="OMA" id="VEEDMHE"/>
<evidence type="ECO:0000256" key="5">
    <source>
        <dbReference type="SAM" id="MobiDB-lite"/>
    </source>
</evidence>
<dbReference type="GO" id="GO:0051301">
    <property type="term" value="P:cell division"/>
    <property type="evidence" value="ECO:0007669"/>
    <property type="project" value="InterPro"/>
</dbReference>
<dbReference type="GO" id="GO:0007059">
    <property type="term" value="P:chromosome segregation"/>
    <property type="evidence" value="ECO:0007669"/>
    <property type="project" value="InterPro"/>
</dbReference>
<feature type="transmembrane region" description="Helical" evidence="6">
    <location>
        <begin position="12"/>
        <end position="32"/>
    </location>
</feature>
<dbReference type="InterPro" id="IPR009829">
    <property type="entry name" value="SKA1"/>
</dbReference>
<feature type="compositionally biased region" description="Basic and acidic residues" evidence="5">
    <location>
        <begin position="151"/>
        <end position="160"/>
    </location>
</feature>
<keyword evidence="8" id="KW-1185">Reference proteome</keyword>
<feature type="transmembrane region" description="Helical" evidence="6">
    <location>
        <begin position="38"/>
        <end position="56"/>
    </location>
</feature>
<feature type="region of interest" description="Disordered" evidence="5">
    <location>
        <begin position="151"/>
        <end position="179"/>
    </location>
</feature>
<dbReference type="PANTHER" id="PTHR28573:SF1">
    <property type="entry name" value="SPINDLE AND KINETOCHORE-ASSOCIATED PROTEIN 1"/>
    <property type="match status" value="1"/>
</dbReference>
<dbReference type="Gene3D" id="6.10.250.1370">
    <property type="match status" value="1"/>
</dbReference>
<keyword evidence="6" id="KW-0812">Transmembrane</keyword>
<dbReference type="PANTHER" id="PTHR28573">
    <property type="entry name" value="SPINDLE AND KINETOCHORE-ASSOCIATED PROTEIN 1"/>
    <property type="match status" value="1"/>
</dbReference>
<accession>A0A8C4ZDA9</accession>
<dbReference type="GeneTree" id="ENSGT00940000166216"/>
<evidence type="ECO:0000256" key="2">
    <source>
        <dbReference type="ARBA" id="ARBA00023054"/>
    </source>
</evidence>
<proteinExistence type="inferred from homology"/>
<dbReference type="GO" id="GO:0000278">
    <property type="term" value="P:mitotic cell cycle"/>
    <property type="evidence" value="ECO:0007669"/>
    <property type="project" value="TreeGrafter"/>
</dbReference>
<dbReference type="GO" id="GO:0000940">
    <property type="term" value="C:outer kinetochore"/>
    <property type="evidence" value="ECO:0007669"/>
    <property type="project" value="TreeGrafter"/>
</dbReference>
<dbReference type="GO" id="GO:0005876">
    <property type="term" value="C:spindle microtubule"/>
    <property type="evidence" value="ECO:0007669"/>
    <property type="project" value="TreeGrafter"/>
</dbReference>
<keyword evidence="6" id="KW-0472">Membrane</keyword>
<reference evidence="7" key="2">
    <citation type="submission" date="2025-09" db="UniProtKB">
        <authorList>
            <consortium name="Ensembl"/>
        </authorList>
    </citation>
    <scope>IDENTIFICATION</scope>
</reference>
<evidence type="ECO:0000313" key="7">
    <source>
        <dbReference type="Ensembl" id="ENSGMOP00000009839.2"/>
    </source>
</evidence>
<feature type="compositionally biased region" description="Polar residues" evidence="5">
    <location>
        <begin position="161"/>
        <end position="178"/>
    </location>
</feature>
<dbReference type="AlphaFoldDB" id="A0A8C4ZDA9"/>
<dbReference type="Proteomes" id="UP000694546">
    <property type="component" value="Chromosome 9"/>
</dbReference>
<evidence type="ECO:0000256" key="6">
    <source>
        <dbReference type="SAM" id="Phobius"/>
    </source>
</evidence>
<dbReference type="FunFam" id="1.10.10.1890:FF:000002">
    <property type="entry name" value="Spindle and kinetochore-associated protein 1"/>
    <property type="match status" value="1"/>
</dbReference>
<evidence type="ECO:0000256" key="1">
    <source>
        <dbReference type="ARBA" id="ARBA00006836"/>
    </source>
</evidence>
<organism evidence="7 8">
    <name type="scientific">Gadus morhua</name>
    <name type="common">Atlantic cod</name>
    <dbReference type="NCBI Taxonomy" id="8049"/>
    <lineage>
        <taxon>Eukaryota</taxon>
        <taxon>Metazoa</taxon>
        <taxon>Chordata</taxon>
        <taxon>Craniata</taxon>
        <taxon>Vertebrata</taxon>
        <taxon>Euteleostomi</taxon>
        <taxon>Actinopterygii</taxon>
        <taxon>Neopterygii</taxon>
        <taxon>Teleostei</taxon>
        <taxon>Neoteleostei</taxon>
        <taxon>Acanthomorphata</taxon>
        <taxon>Zeiogadaria</taxon>
        <taxon>Gadariae</taxon>
        <taxon>Gadiformes</taxon>
        <taxon>Gadoidei</taxon>
        <taxon>Gadidae</taxon>
        <taxon>Gadus</taxon>
    </lineage>
</organism>
<keyword evidence="2" id="KW-0175">Coiled coil</keyword>
<dbReference type="GO" id="GO:0008017">
    <property type="term" value="F:microtubule binding"/>
    <property type="evidence" value="ECO:0007669"/>
    <property type="project" value="InterPro"/>
</dbReference>
<sequence length="306" mass="35937">MIWIGNVRNVTRSLLCNITSFMNVLTCLCPYFKKSLVYLSRLSIYIFAVICLQMSLSPIHRNMSDLEDIGRHMNDRISSLWRTLDLSVVVPQLPQSNIKKLIQEVLTIEGLYHEFEKSVDRQNEQLKCLQEFVGSFQHDCESLQHLKDNVPMHMPNRENEPSPNQNIPAETQPGQQGNPCKKIQVKQMEFVTMLEFENIPQYMKGRLTYEQLNTAVRKVNEAVSGKYKITRQSTKSLNNNTRKLYQRFKDEETKDTKGRFFVVQEDLLEFSQIKMDKRFQGILSMLRHCRRLRDMRGGSITRYFIL</sequence>
<name>A0A8C4ZDA9_GADMO</name>
<keyword evidence="6" id="KW-1133">Transmembrane helix</keyword>
<dbReference type="GO" id="GO:0031110">
    <property type="term" value="P:regulation of microtubule polymerization or depolymerization"/>
    <property type="evidence" value="ECO:0007669"/>
    <property type="project" value="TreeGrafter"/>
</dbReference>
<dbReference type="Gene3D" id="1.10.10.1890">
    <property type="entry name" value="Ska1 microtubule binding domain-like"/>
    <property type="match status" value="1"/>
</dbReference>
<protein>
    <recommendedName>
        <fullName evidence="3">SKA complex subunit 1</fullName>
    </recommendedName>
    <alternativeName>
        <fullName evidence="4">Spindle and kinetochore-associated protein 1</fullName>
    </alternativeName>
</protein>
<evidence type="ECO:0000256" key="4">
    <source>
        <dbReference type="ARBA" id="ARBA00047202"/>
    </source>
</evidence>
<dbReference type="InterPro" id="IPR042031">
    <property type="entry name" value="SKA1_MBD_sf"/>
</dbReference>
<dbReference type="Ensembl" id="ENSGMOT00000010103.2">
    <property type="protein sequence ID" value="ENSGMOP00000009839.2"/>
    <property type="gene ID" value="ENSGMOG00000009207.2"/>
</dbReference>